<dbReference type="GO" id="GO:0006270">
    <property type="term" value="P:DNA replication initiation"/>
    <property type="evidence" value="ECO:0007669"/>
    <property type="project" value="TreeGrafter"/>
</dbReference>
<evidence type="ECO:0000313" key="5">
    <source>
        <dbReference type="Proteomes" id="UP000230069"/>
    </source>
</evidence>
<dbReference type="OrthoDB" id="1926878at2759"/>
<dbReference type="InterPro" id="IPR036390">
    <property type="entry name" value="WH_DNA-bd_sf"/>
</dbReference>
<dbReference type="InParanoid" id="A0A2G5EZ70"/>
<evidence type="ECO:0000259" key="3">
    <source>
        <dbReference type="SMART" id="SM01074"/>
    </source>
</evidence>
<dbReference type="GO" id="GO:0033314">
    <property type="term" value="P:mitotic DNA replication checkpoint signaling"/>
    <property type="evidence" value="ECO:0007669"/>
    <property type="project" value="TreeGrafter"/>
</dbReference>
<dbReference type="InterPro" id="IPR050311">
    <property type="entry name" value="ORC1/CDC6"/>
</dbReference>
<dbReference type="SMART" id="SM01074">
    <property type="entry name" value="Cdc6_C"/>
    <property type="match status" value="1"/>
</dbReference>
<keyword evidence="5" id="KW-1185">Reference proteome</keyword>
<reference evidence="4 5" key="1">
    <citation type="submission" date="2017-09" db="EMBL/GenBank/DDBJ databases">
        <title>WGS assembly of Aquilegia coerulea Goldsmith.</title>
        <authorList>
            <person name="Hodges S."/>
            <person name="Kramer E."/>
            <person name="Nordborg M."/>
            <person name="Tomkins J."/>
            <person name="Borevitz J."/>
            <person name="Derieg N."/>
            <person name="Yan J."/>
            <person name="Mihaltcheva S."/>
            <person name="Hayes R.D."/>
            <person name="Rokhsar D."/>
        </authorList>
    </citation>
    <scope>NUCLEOTIDE SEQUENCE [LARGE SCALE GENOMIC DNA]</scope>
    <source>
        <strain evidence="5">cv. Goldsmith</strain>
    </source>
</reference>
<protein>
    <recommendedName>
        <fullName evidence="3">Cdc6 C-terminal domain-containing protein</fullName>
    </recommendedName>
</protein>
<dbReference type="PANTHER" id="PTHR10763">
    <property type="entry name" value="CELL DIVISION CONTROL PROTEIN 6-RELATED"/>
    <property type="match status" value="1"/>
</dbReference>
<sequence length="88" mass="10011">MVKLFRGSKKDTTVQELNRSYIELCKSSHIPQAGFLETSNMCRVLSDQGILKIGQSKDDRSKRVTLKVDEADITFALQGIRFFLNCLQ</sequence>
<keyword evidence="2" id="KW-0235">DNA replication</keyword>
<evidence type="ECO:0000256" key="1">
    <source>
        <dbReference type="ARBA" id="ARBA00006184"/>
    </source>
</evidence>
<dbReference type="EMBL" id="KZ305020">
    <property type="protein sequence ID" value="PIA61020.1"/>
    <property type="molecule type" value="Genomic_DNA"/>
</dbReference>
<dbReference type="GO" id="GO:0003688">
    <property type="term" value="F:DNA replication origin binding"/>
    <property type="evidence" value="ECO:0007669"/>
    <property type="project" value="TreeGrafter"/>
</dbReference>
<dbReference type="Gene3D" id="1.10.10.10">
    <property type="entry name" value="Winged helix-like DNA-binding domain superfamily/Winged helix DNA-binding domain"/>
    <property type="match status" value="1"/>
</dbReference>
<dbReference type="Proteomes" id="UP000230069">
    <property type="component" value="Unassembled WGS sequence"/>
</dbReference>
<dbReference type="STRING" id="218851.A0A2G5EZ70"/>
<evidence type="ECO:0000313" key="4">
    <source>
        <dbReference type="EMBL" id="PIA61020.1"/>
    </source>
</evidence>
<dbReference type="InterPro" id="IPR015163">
    <property type="entry name" value="Cdc6_C"/>
</dbReference>
<feature type="domain" description="Cdc6 C-terminal" evidence="3">
    <location>
        <begin position="1"/>
        <end position="77"/>
    </location>
</feature>
<dbReference type="InterPro" id="IPR036388">
    <property type="entry name" value="WH-like_DNA-bd_sf"/>
</dbReference>
<proteinExistence type="inferred from homology"/>
<dbReference type="SUPFAM" id="SSF46785">
    <property type="entry name" value="Winged helix' DNA-binding domain"/>
    <property type="match status" value="1"/>
</dbReference>
<accession>A0A2G5EZ70</accession>
<gene>
    <name evidence="4" type="ORF">AQUCO_00300505v1</name>
</gene>
<organism evidence="4 5">
    <name type="scientific">Aquilegia coerulea</name>
    <name type="common">Rocky mountain columbine</name>
    <dbReference type="NCBI Taxonomy" id="218851"/>
    <lineage>
        <taxon>Eukaryota</taxon>
        <taxon>Viridiplantae</taxon>
        <taxon>Streptophyta</taxon>
        <taxon>Embryophyta</taxon>
        <taxon>Tracheophyta</taxon>
        <taxon>Spermatophyta</taxon>
        <taxon>Magnoliopsida</taxon>
        <taxon>Ranunculales</taxon>
        <taxon>Ranunculaceae</taxon>
        <taxon>Thalictroideae</taxon>
        <taxon>Aquilegia</taxon>
    </lineage>
</organism>
<dbReference type="GO" id="GO:0005634">
    <property type="term" value="C:nucleus"/>
    <property type="evidence" value="ECO:0007669"/>
    <property type="project" value="TreeGrafter"/>
</dbReference>
<dbReference type="Pfam" id="PF09079">
    <property type="entry name" value="WHD_Cdc6"/>
    <property type="match status" value="1"/>
</dbReference>
<name>A0A2G5EZ70_AQUCA</name>
<evidence type="ECO:0000256" key="2">
    <source>
        <dbReference type="ARBA" id="ARBA00022705"/>
    </source>
</evidence>
<dbReference type="AlphaFoldDB" id="A0A2G5EZ70"/>
<dbReference type="PANTHER" id="PTHR10763:SF26">
    <property type="entry name" value="CELL DIVISION CONTROL PROTEIN 6 HOMOLOG"/>
    <property type="match status" value="1"/>
</dbReference>
<comment type="similarity">
    <text evidence="1">Belongs to the CDC6/cdc18 family.</text>
</comment>